<gene>
    <name evidence="2" type="ORF">SAMN04487771_100684</name>
</gene>
<dbReference type="RefSeq" id="WP_074648815.1">
    <property type="nucleotide sequence ID" value="NZ_FOIL01000006.1"/>
</dbReference>
<proteinExistence type="predicted"/>
<name>A0A1I0CAN0_9FIRM</name>
<accession>A0A1I0CAN0</accession>
<keyword evidence="2" id="KW-0808">Transferase</keyword>
<feature type="domain" description="Glycosyltransferase 2-like" evidence="1">
    <location>
        <begin position="4"/>
        <end position="98"/>
    </location>
</feature>
<dbReference type="SUPFAM" id="SSF53448">
    <property type="entry name" value="Nucleotide-diphospho-sugar transferases"/>
    <property type="match status" value="1"/>
</dbReference>
<dbReference type="InterPro" id="IPR029044">
    <property type="entry name" value="Nucleotide-diphossugar_trans"/>
</dbReference>
<evidence type="ECO:0000313" key="2">
    <source>
        <dbReference type="EMBL" id="SET16450.1"/>
    </source>
</evidence>
<dbReference type="AlphaFoldDB" id="A0A1I0CAN0"/>
<dbReference type="Pfam" id="PF00535">
    <property type="entry name" value="Glycos_transf_2"/>
    <property type="match status" value="1"/>
</dbReference>
<sequence length="99" mass="10879">MFRYIHEAVDSLLAQTYSDLEIILVDDGSGDICDEYTKKGRRISVIHQSNRGQSAARNAGLDCCRRDMIAFLGPDDALCANTFSVMAEAMKMSGADIVE</sequence>
<dbReference type="PANTHER" id="PTHR22916">
    <property type="entry name" value="GLYCOSYLTRANSFERASE"/>
    <property type="match status" value="1"/>
</dbReference>
<dbReference type="EMBL" id="FOIL01000006">
    <property type="protein sequence ID" value="SET16450.1"/>
    <property type="molecule type" value="Genomic_DNA"/>
</dbReference>
<dbReference type="OrthoDB" id="1640114at2"/>
<dbReference type="CDD" id="cd00761">
    <property type="entry name" value="Glyco_tranf_GTA_type"/>
    <property type="match status" value="1"/>
</dbReference>
<dbReference type="GO" id="GO:0016758">
    <property type="term" value="F:hexosyltransferase activity"/>
    <property type="evidence" value="ECO:0007669"/>
    <property type="project" value="UniProtKB-ARBA"/>
</dbReference>
<dbReference type="InterPro" id="IPR001173">
    <property type="entry name" value="Glyco_trans_2-like"/>
</dbReference>
<dbReference type="PANTHER" id="PTHR22916:SF3">
    <property type="entry name" value="UDP-GLCNAC:BETAGAL BETA-1,3-N-ACETYLGLUCOSAMINYLTRANSFERASE-LIKE PROTEIN 1"/>
    <property type="match status" value="1"/>
</dbReference>
<organism evidence="2 3">
    <name type="scientific">[Clostridium] aminophilum</name>
    <dbReference type="NCBI Taxonomy" id="1526"/>
    <lineage>
        <taxon>Bacteria</taxon>
        <taxon>Bacillati</taxon>
        <taxon>Bacillota</taxon>
        <taxon>Clostridia</taxon>
        <taxon>Lachnospirales</taxon>
        <taxon>Lachnospiraceae</taxon>
    </lineage>
</organism>
<dbReference type="Proteomes" id="UP000199820">
    <property type="component" value="Unassembled WGS sequence"/>
</dbReference>
<protein>
    <submittedName>
        <fullName evidence="2">Glycosyl transferase family 2</fullName>
    </submittedName>
</protein>
<keyword evidence="3" id="KW-1185">Reference proteome</keyword>
<evidence type="ECO:0000313" key="3">
    <source>
        <dbReference type="Proteomes" id="UP000199820"/>
    </source>
</evidence>
<evidence type="ECO:0000259" key="1">
    <source>
        <dbReference type="Pfam" id="PF00535"/>
    </source>
</evidence>
<dbReference type="Gene3D" id="3.90.550.10">
    <property type="entry name" value="Spore Coat Polysaccharide Biosynthesis Protein SpsA, Chain A"/>
    <property type="match status" value="1"/>
</dbReference>
<reference evidence="2 3" key="1">
    <citation type="submission" date="2016-10" db="EMBL/GenBank/DDBJ databases">
        <authorList>
            <person name="de Groot N.N."/>
        </authorList>
    </citation>
    <scope>NUCLEOTIDE SEQUENCE [LARGE SCALE GENOMIC DNA]</scope>
    <source>
        <strain evidence="2 3">KH1P1</strain>
    </source>
</reference>